<reference evidence="1 4" key="2">
    <citation type="submission" date="2019-12" db="EMBL/GenBank/DDBJ databases">
        <title>Draft genome sequence of Labilibaculum sp. strain 44 isolated from deep waters of Black Sea.</title>
        <authorList>
            <person name="Yadav S."/>
            <person name="Villanueva L."/>
        </authorList>
    </citation>
    <scope>NUCLEOTIDE SEQUENCE [LARGE SCALE GENOMIC DNA]</scope>
    <source>
        <strain evidence="1 4">44</strain>
    </source>
</reference>
<dbReference type="EMBL" id="WOTW01000058">
    <property type="protein sequence ID" value="MUP39716.1"/>
    <property type="molecule type" value="Genomic_DNA"/>
</dbReference>
<evidence type="ECO:0008006" key="5">
    <source>
        <dbReference type="Google" id="ProtNLM"/>
    </source>
</evidence>
<gene>
    <name evidence="2" type="ORF">DWB62_018030</name>
    <name evidence="1" type="ORF">GNY23_18030</name>
</gene>
<dbReference type="RefSeq" id="WP_156197091.1">
    <property type="nucleotide sequence ID" value="NZ_QTZN02000058.1"/>
</dbReference>
<dbReference type="Proteomes" id="UP000285951">
    <property type="component" value="Unassembled WGS sequence"/>
</dbReference>
<name>A0A7M4DAN7_9BACT</name>
<protein>
    <recommendedName>
        <fullName evidence="5">Bacteriocin</fullName>
    </recommendedName>
</protein>
<dbReference type="EMBL" id="QTZN02000058">
    <property type="protein sequence ID" value="MVB08921.1"/>
    <property type="molecule type" value="Genomic_DNA"/>
</dbReference>
<dbReference type="AlphaFoldDB" id="A0A7M4DAN7"/>
<accession>A0A7M4DAN7</accession>
<comment type="caution">
    <text evidence="1">The sequence shown here is derived from an EMBL/GenBank/DDBJ whole genome shotgun (WGS) entry which is preliminary data.</text>
</comment>
<dbReference type="OrthoDB" id="1163917at2"/>
<evidence type="ECO:0000313" key="1">
    <source>
        <dbReference type="EMBL" id="MUP39716.1"/>
    </source>
</evidence>
<keyword evidence="3" id="KW-1185">Reference proteome</keyword>
<evidence type="ECO:0000313" key="3">
    <source>
        <dbReference type="Proteomes" id="UP000285951"/>
    </source>
</evidence>
<proteinExistence type="predicted"/>
<organism evidence="1 4">
    <name type="scientific">Labilibaculum euxinus</name>
    <dbReference type="NCBI Taxonomy" id="2686357"/>
    <lineage>
        <taxon>Bacteria</taxon>
        <taxon>Pseudomonadati</taxon>
        <taxon>Bacteroidota</taxon>
        <taxon>Bacteroidia</taxon>
        <taxon>Marinilabiliales</taxon>
        <taxon>Marinifilaceae</taxon>
        <taxon>Labilibaculum</taxon>
    </lineage>
</organism>
<evidence type="ECO:0000313" key="4">
    <source>
        <dbReference type="Proteomes" id="UP000462449"/>
    </source>
</evidence>
<evidence type="ECO:0000313" key="2">
    <source>
        <dbReference type="EMBL" id="MVB08921.1"/>
    </source>
</evidence>
<sequence>MKDLQKLNGAKILSKKEQQTVKGGHGVRTCNYNSNCPEGSLCIEGICFEIPLV</sequence>
<dbReference type="Proteomes" id="UP000462449">
    <property type="component" value="Unassembled WGS sequence"/>
</dbReference>
<reference evidence="2 3" key="1">
    <citation type="submission" date="2019-11" db="EMBL/GenBank/DDBJ databases">
        <title>Draft genome sequence of Labilibaculum sp. strain SYP isolated from Black Sea.</title>
        <authorList>
            <person name="Yadav S."/>
            <person name="Villanueva L."/>
        </authorList>
    </citation>
    <scope>NUCLEOTIDE SEQUENCE [LARGE SCALE GENOMIC DNA]</scope>
    <source>
        <strain evidence="2 3">44</strain>
    </source>
</reference>